<dbReference type="InterPro" id="IPR013785">
    <property type="entry name" value="Aldolase_TIM"/>
</dbReference>
<sequence length="281" mass="30556">MEESSCKKWHPTLADPTGCRQSKPRALGKTMVMDKGLGLNAYDDLLQAAGEHVDYIKLGFGTSPLYPRELLRHKIERAKALGIDVYPGGTFLEVAVQEGLISSYFDTVAALGFTCVEISDGTIELDRSLRSELIVRGIEAGLKVITEYGKKCWGSSVEAEALVATVTGDVEMGAELVTIEARESGMGVGIFDENGACKDEELNGVLRSVPSPDILLWEAPLKNQQIHLLELLGPDVHLGNVAPADVIALEALRRGLRSDTFHFGERLRKSARKEGIEVHAD</sequence>
<dbReference type="EMBL" id="JAMDMJ010000040">
    <property type="protein sequence ID" value="MCY9599219.1"/>
    <property type="molecule type" value="Genomic_DNA"/>
</dbReference>
<dbReference type="RefSeq" id="WP_042228646.1">
    <property type="nucleotide sequence ID" value="NZ_CP026520.1"/>
</dbReference>
<dbReference type="Proteomes" id="UP001527202">
    <property type="component" value="Unassembled WGS sequence"/>
</dbReference>
<accession>A0A410WV20</accession>
<dbReference type="InterPro" id="IPR003830">
    <property type="entry name" value="ComA_synth"/>
</dbReference>
<keyword evidence="5" id="KW-1185">Reference proteome</keyword>
<evidence type="ECO:0000313" key="2">
    <source>
        <dbReference type="EMBL" id="MCY9599219.1"/>
    </source>
</evidence>
<dbReference type="EMBL" id="CP026520">
    <property type="protein sequence ID" value="QAV18180.1"/>
    <property type="molecule type" value="Genomic_DNA"/>
</dbReference>
<proteinExistence type="inferred from homology"/>
<evidence type="ECO:0000313" key="4">
    <source>
        <dbReference type="Proteomes" id="UP000288943"/>
    </source>
</evidence>
<dbReference type="OrthoDB" id="7809088at2"/>
<evidence type="ECO:0000313" key="3">
    <source>
        <dbReference type="EMBL" id="QAV18180.1"/>
    </source>
</evidence>
<evidence type="ECO:0000313" key="5">
    <source>
        <dbReference type="Proteomes" id="UP001527202"/>
    </source>
</evidence>
<comment type="similarity">
    <text evidence="1">Belongs to the phosphosulfolactate synthase family.</text>
</comment>
<dbReference type="Proteomes" id="UP000288943">
    <property type="component" value="Chromosome"/>
</dbReference>
<dbReference type="SUPFAM" id="SSF102110">
    <property type="entry name" value="(2r)-phospho-3-sulfolactate synthase ComA"/>
    <property type="match status" value="1"/>
</dbReference>
<reference evidence="3 4" key="1">
    <citation type="submission" date="2018-01" db="EMBL/GenBank/DDBJ databases">
        <title>The whole genome sequencing and assembly of Paenibacillus chitinolyticus KCCM 41400 strain.</title>
        <authorList>
            <person name="Kim J.-Y."/>
            <person name="Park M.-K."/>
            <person name="Lee Y.-J."/>
            <person name="Yi H."/>
            <person name="Bahn Y.-S."/>
            <person name="Kim J.F."/>
            <person name="Lee D.-W."/>
        </authorList>
    </citation>
    <scope>NUCLEOTIDE SEQUENCE [LARGE SCALE GENOMIC DNA]</scope>
    <source>
        <strain evidence="3 4">KCCM 41400</strain>
    </source>
</reference>
<name>A0A410WV20_9BACL</name>
<dbReference type="InterPro" id="IPR036112">
    <property type="entry name" value="ComA_synth_sf"/>
</dbReference>
<dbReference type="AlphaFoldDB" id="A0A410WV20"/>
<dbReference type="Pfam" id="PF02679">
    <property type="entry name" value="ComA"/>
    <property type="match status" value="1"/>
</dbReference>
<dbReference type="Gene3D" id="3.20.20.70">
    <property type="entry name" value="Aldolase class I"/>
    <property type="match status" value="1"/>
</dbReference>
<protein>
    <submittedName>
        <fullName evidence="3">Phosphosulfolactate synthase</fullName>
    </submittedName>
</protein>
<evidence type="ECO:0000256" key="1">
    <source>
        <dbReference type="ARBA" id="ARBA00010424"/>
    </source>
</evidence>
<dbReference type="KEGG" id="pchi:PC41400_11100"/>
<gene>
    <name evidence="2" type="ORF">M5X16_26005</name>
    <name evidence="3" type="ORF">PC41400_11100</name>
</gene>
<dbReference type="GeneID" id="95375352"/>
<organism evidence="3 4">
    <name type="scientific">Paenibacillus chitinolyticus</name>
    <dbReference type="NCBI Taxonomy" id="79263"/>
    <lineage>
        <taxon>Bacteria</taxon>
        <taxon>Bacillati</taxon>
        <taxon>Bacillota</taxon>
        <taxon>Bacilli</taxon>
        <taxon>Bacillales</taxon>
        <taxon>Paenibacillaceae</taxon>
        <taxon>Paenibacillus</taxon>
    </lineage>
</organism>
<reference evidence="2 5" key="2">
    <citation type="submission" date="2022-05" db="EMBL/GenBank/DDBJ databases">
        <title>Genome Sequencing of Bee-Associated Microbes.</title>
        <authorList>
            <person name="Dunlap C."/>
        </authorList>
    </citation>
    <scope>NUCLEOTIDE SEQUENCE [LARGE SCALE GENOMIC DNA]</scope>
    <source>
        <strain evidence="2 5">NRRL B-23120</strain>
    </source>
</reference>